<dbReference type="InterPro" id="IPR008966">
    <property type="entry name" value="Adhesion_dom_sf"/>
</dbReference>
<dbReference type="SUPFAM" id="SSF49401">
    <property type="entry name" value="Bacterial adhesins"/>
    <property type="match status" value="1"/>
</dbReference>
<reference evidence="1" key="1">
    <citation type="submission" date="2022-06" db="EMBL/GenBank/DDBJ databases">
        <title>Draft genome sequences of Leminorella grimontii str. JCM5902.</title>
        <authorList>
            <person name="Wakabayashi Y."/>
            <person name="Kojima K."/>
        </authorList>
    </citation>
    <scope>NUCLEOTIDE SEQUENCE</scope>
    <source>
        <strain evidence="1">JCM 5902</strain>
    </source>
</reference>
<dbReference type="Gene3D" id="2.60.40.3310">
    <property type="match status" value="1"/>
</dbReference>
<sequence>MLKSYAKIIYILGSVGLCYFSFIHTAQSVTFTYNPNATSICYYNLPELAPLSAPRTLVVDNTLPIGAELYHWGYNEFIPNINAYCQSSGKLPTPTGIISMYFFPVTGIAPDANGVYPTSISGIGIKFYFTYTSKGTSIYSSPYATTSLLGGTGNWLAANEPLNIEYSFTADMIGSRFYNDIQNSSNYYLSQQANNAAYSIRAVLVKTGSIGYSSTPLSMSRASTVQVGGLSGNLPVPNVIGGGGITVIPPACRLKTSTDYTINMGRWVHSGPGSRQPGVSLPAYGPIVPVDINLECSGRVDNISFRFEDVGSSPLTNNNISLYDSGGTKIDGLEIVLFYGSNKINADNVSQVGLGSWGETNTNPKDTSFKPSIARFTAYYAQRAPIQRNGVSYTGPVTGKVNMYVTYY</sequence>
<dbReference type="GO" id="GO:0009289">
    <property type="term" value="C:pilus"/>
    <property type="evidence" value="ECO:0007669"/>
    <property type="project" value="InterPro"/>
</dbReference>
<dbReference type="InterPro" id="IPR036937">
    <property type="entry name" value="Adhesion_dom_fimbrial_sf"/>
</dbReference>
<dbReference type="Gene3D" id="2.60.40.1090">
    <property type="entry name" value="Fimbrial-type adhesion domain"/>
    <property type="match status" value="1"/>
</dbReference>
<protein>
    <recommendedName>
        <fullName evidence="3">Fimbrial protein</fullName>
    </recommendedName>
</protein>
<dbReference type="AlphaFoldDB" id="A0AAV5MY77"/>
<dbReference type="EMBL" id="BRLH01000001">
    <property type="protein sequence ID" value="GKX54810.1"/>
    <property type="molecule type" value="Genomic_DNA"/>
</dbReference>
<accession>A0AAV5MY77</accession>
<evidence type="ECO:0000313" key="1">
    <source>
        <dbReference type="EMBL" id="GKX54810.1"/>
    </source>
</evidence>
<evidence type="ECO:0000313" key="2">
    <source>
        <dbReference type="Proteomes" id="UP001058124"/>
    </source>
</evidence>
<keyword evidence="2" id="KW-1185">Reference proteome</keyword>
<evidence type="ECO:0008006" key="3">
    <source>
        <dbReference type="Google" id="ProtNLM"/>
    </source>
</evidence>
<dbReference type="GO" id="GO:0007155">
    <property type="term" value="P:cell adhesion"/>
    <property type="evidence" value="ECO:0007669"/>
    <property type="project" value="InterPro"/>
</dbReference>
<organism evidence="1 2">
    <name type="scientific">Leminorella grimontii</name>
    <dbReference type="NCBI Taxonomy" id="82981"/>
    <lineage>
        <taxon>Bacteria</taxon>
        <taxon>Pseudomonadati</taxon>
        <taxon>Pseudomonadota</taxon>
        <taxon>Gammaproteobacteria</taxon>
        <taxon>Enterobacterales</taxon>
        <taxon>Budviciaceae</taxon>
        <taxon>Leminorella</taxon>
    </lineage>
</organism>
<gene>
    <name evidence="1" type="ORF">SOASR030_09220</name>
</gene>
<proteinExistence type="predicted"/>
<comment type="caution">
    <text evidence="1">The sequence shown here is derived from an EMBL/GenBank/DDBJ whole genome shotgun (WGS) entry which is preliminary data.</text>
</comment>
<name>A0AAV5MY77_9GAMM</name>
<dbReference type="RefSeq" id="WP_147654603.1">
    <property type="nucleotide sequence ID" value="NZ_BRLH01000001.1"/>
</dbReference>
<dbReference type="Proteomes" id="UP001058124">
    <property type="component" value="Unassembled WGS sequence"/>
</dbReference>